<dbReference type="Proteomes" id="UP001159428">
    <property type="component" value="Unassembled WGS sequence"/>
</dbReference>
<evidence type="ECO:0000313" key="1">
    <source>
        <dbReference type="EMBL" id="CAH3031624.1"/>
    </source>
</evidence>
<proteinExistence type="predicted"/>
<protein>
    <submittedName>
        <fullName evidence="1">Uncharacterized protein</fullName>
    </submittedName>
</protein>
<organism evidence="1 2">
    <name type="scientific">Pocillopora meandrina</name>
    <dbReference type="NCBI Taxonomy" id="46732"/>
    <lineage>
        <taxon>Eukaryota</taxon>
        <taxon>Metazoa</taxon>
        <taxon>Cnidaria</taxon>
        <taxon>Anthozoa</taxon>
        <taxon>Hexacorallia</taxon>
        <taxon>Scleractinia</taxon>
        <taxon>Astrocoeniina</taxon>
        <taxon>Pocilloporidae</taxon>
        <taxon>Pocillopora</taxon>
    </lineage>
</organism>
<comment type="caution">
    <text evidence="1">The sequence shown here is derived from an EMBL/GenBank/DDBJ whole genome shotgun (WGS) entry which is preliminary data.</text>
</comment>
<dbReference type="AlphaFoldDB" id="A0AAU9VKK1"/>
<keyword evidence="2" id="KW-1185">Reference proteome</keyword>
<evidence type="ECO:0000313" key="2">
    <source>
        <dbReference type="Proteomes" id="UP001159428"/>
    </source>
</evidence>
<reference evidence="1 2" key="1">
    <citation type="submission" date="2022-05" db="EMBL/GenBank/DDBJ databases">
        <authorList>
            <consortium name="Genoscope - CEA"/>
            <person name="William W."/>
        </authorList>
    </citation>
    <scope>NUCLEOTIDE SEQUENCE [LARGE SCALE GENOMIC DNA]</scope>
</reference>
<sequence>MHVERNQFHVLEQWKDNRFIPLFPNPGATESGHSCSTRILK</sequence>
<accession>A0AAU9VKK1</accession>
<name>A0AAU9VKK1_9CNID</name>
<dbReference type="EMBL" id="CALNXJ010000001">
    <property type="protein sequence ID" value="CAH3031624.1"/>
    <property type="molecule type" value="Genomic_DNA"/>
</dbReference>
<gene>
    <name evidence="1" type="ORF">PMEA_00000368</name>
</gene>